<evidence type="ECO:0000313" key="2">
    <source>
        <dbReference type="EMBL" id="GEC96129.1"/>
    </source>
</evidence>
<proteinExistence type="predicted"/>
<dbReference type="InterPro" id="IPR014914">
    <property type="entry name" value="RES_dom"/>
</dbReference>
<dbReference type="OrthoDB" id="9795903at2"/>
<dbReference type="AlphaFoldDB" id="A0A4Y4CWI7"/>
<dbReference type="Pfam" id="PF08808">
    <property type="entry name" value="RES"/>
    <property type="match status" value="1"/>
</dbReference>
<evidence type="ECO:0000313" key="3">
    <source>
        <dbReference type="Proteomes" id="UP000318422"/>
    </source>
</evidence>
<sequence>MSEDVFAHAGLAETHADLMRNIVSLRVSQDLFDDLSDRPADWDAAIALEVATKPPAFTSAQPVLHRPFEEARWNDAIHYPFRHWMRSRYSDGSFGVWYGADSIETTVHETVHHWRSGFLQDAGFTRPGIRVERKLYRVRCDAALLDLRPALAHAPALVDPADYSLTQQIGARLNREGHPGLVSRSARCDGDIHGVLNPCVLSDPRQVCFLTYSTTDTGVVVEREPGRVWMRLVA</sequence>
<protein>
    <recommendedName>
        <fullName evidence="1">RES domain-containing protein</fullName>
    </recommendedName>
</protein>
<evidence type="ECO:0000259" key="1">
    <source>
        <dbReference type="SMART" id="SM00953"/>
    </source>
</evidence>
<dbReference type="EMBL" id="BJNV01000036">
    <property type="protein sequence ID" value="GEC96129.1"/>
    <property type="molecule type" value="Genomic_DNA"/>
</dbReference>
<accession>A0A4Y4CWI7</accession>
<keyword evidence="3" id="KW-1185">Reference proteome</keyword>
<reference evidence="2 3" key="1">
    <citation type="submission" date="2019-06" db="EMBL/GenBank/DDBJ databases">
        <title>Whole genome shotgun sequence of Zoogloea ramigera NBRC 15342.</title>
        <authorList>
            <person name="Hosoyama A."/>
            <person name="Uohara A."/>
            <person name="Ohji S."/>
            <person name="Ichikawa N."/>
        </authorList>
    </citation>
    <scope>NUCLEOTIDE SEQUENCE [LARGE SCALE GENOMIC DNA]</scope>
    <source>
        <strain evidence="2 3">NBRC 15342</strain>
    </source>
</reference>
<organism evidence="2 3">
    <name type="scientific">Zoogloea ramigera</name>
    <dbReference type="NCBI Taxonomy" id="350"/>
    <lineage>
        <taxon>Bacteria</taxon>
        <taxon>Pseudomonadati</taxon>
        <taxon>Pseudomonadota</taxon>
        <taxon>Betaproteobacteria</taxon>
        <taxon>Rhodocyclales</taxon>
        <taxon>Zoogloeaceae</taxon>
        <taxon>Zoogloea</taxon>
    </lineage>
</organism>
<feature type="domain" description="RES" evidence="1">
    <location>
        <begin position="80"/>
        <end position="207"/>
    </location>
</feature>
<dbReference type="RefSeq" id="WP_141352145.1">
    <property type="nucleotide sequence ID" value="NZ_BJNV01000036.1"/>
</dbReference>
<comment type="caution">
    <text evidence="2">The sequence shown here is derived from an EMBL/GenBank/DDBJ whole genome shotgun (WGS) entry which is preliminary data.</text>
</comment>
<dbReference type="Proteomes" id="UP000318422">
    <property type="component" value="Unassembled WGS sequence"/>
</dbReference>
<dbReference type="SMART" id="SM00953">
    <property type="entry name" value="RES"/>
    <property type="match status" value="1"/>
</dbReference>
<name>A0A4Y4CWI7_ZOORA</name>
<gene>
    <name evidence="2" type="ORF">ZRA01_22020</name>
</gene>